<evidence type="ECO:0000256" key="8">
    <source>
        <dbReference type="SAM" id="Phobius"/>
    </source>
</evidence>
<dbReference type="Pfam" id="PF00005">
    <property type="entry name" value="ABC_tran"/>
    <property type="match status" value="1"/>
</dbReference>
<dbReference type="Pfam" id="PF00664">
    <property type="entry name" value="ABC_membrane"/>
    <property type="match status" value="1"/>
</dbReference>
<feature type="transmembrane region" description="Helical" evidence="8">
    <location>
        <begin position="99"/>
        <end position="117"/>
    </location>
</feature>
<evidence type="ECO:0000256" key="6">
    <source>
        <dbReference type="ARBA" id="ARBA00022989"/>
    </source>
</evidence>
<dbReference type="AlphaFoldDB" id="A0A564ULB5"/>
<dbReference type="Proteomes" id="UP000358366">
    <property type="component" value="Unassembled WGS sequence"/>
</dbReference>
<feature type="transmembrane region" description="Helical" evidence="8">
    <location>
        <begin position="290"/>
        <end position="311"/>
    </location>
</feature>
<evidence type="ECO:0000256" key="1">
    <source>
        <dbReference type="ARBA" id="ARBA00004651"/>
    </source>
</evidence>
<dbReference type="FunFam" id="3.40.50.300:FF:000287">
    <property type="entry name" value="Multidrug ABC transporter ATP-binding protein"/>
    <property type="match status" value="1"/>
</dbReference>
<dbReference type="GO" id="GO:0016887">
    <property type="term" value="F:ATP hydrolysis activity"/>
    <property type="evidence" value="ECO:0007669"/>
    <property type="project" value="InterPro"/>
</dbReference>
<dbReference type="PANTHER" id="PTHR43394:SF1">
    <property type="entry name" value="ATP-BINDING CASSETTE SUB-FAMILY B MEMBER 10, MITOCHONDRIAL"/>
    <property type="match status" value="1"/>
</dbReference>
<keyword evidence="2" id="KW-0813">Transport</keyword>
<feature type="domain" description="ABC transmembrane type-1" evidence="10">
    <location>
        <begin position="54"/>
        <end position="349"/>
    </location>
</feature>
<keyword evidence="7 8" id="KW-0472">Membrane</keyword>
<feature type="transmembrane region" description="Helical" evidence="8">
    <location>
        <begin position="186"/>
        <end position="214"/>
    </location>
</feature>
<dbReference type="EMBL" id="CABHNI010000052">
    <property type="protein sequence ID" value="VUX20278.1"/>
    <property type="molecule type" value="Genomic_DNA"/>
</dbReference>
<evidence type="ECO:0000256" key="4">
    <source>
        <dbReference type="ARBA" id="ARBA00022741"/>
    </source>
</evidence>
<dbReference type="InterPro" id="IPR027417">
    <property type="entry name" value="P-loop_NTPase"/>
</dbReference>
<dbReference type="InterPro" id="IPR003593">
    <property type="entry name" value="AAA+_ATPase"/>
</dbReference>
<dbReference type="PROSITE" id="PS50929">
    <property type="entry name" value="ABC_TM1F"/>
    <property type="match status" value="1"/>
</dbReference>
<protein>
    <submittedName>
        <fullName evidence="11">Iron import ATP-binding/permease protein IrtA</fullName>
        <ecNumber evidence="11">3.6.3.-</ecNumber>
    </submittedName>
</protein>
<keyword evidence="5 11" id="KW-0067">ATP-binding</keyword>
<name>A0A564ULB5_9FIRM</name>
<evidence type="ECO:0000256" key="5">
    <source>
        <dbReference type="ARBA" id="ARBA00022840"/>
    </source>
</evidence>
<dbReference type="SUPFAM" id="SSF52540">
    <property type="entry name" value="P-loop containing nucleoside triphosphate hydrolases"/>
    <property type="match status" value="1"/>
</dbReference>
<dbReference type="SMART" id="SM00382">
    <property type="entry name" value="AAA"/>
    <property type="match status" value="1"/>
</dbReference>
<dbReference type="GO" id="GO:0015421">
    <property type="term" value="F:ABC-type oligopeptide transporter activity"/>
    <property type="evidence" value="ECO:0007669"/>
    <property type="project" value="TreeGrafter"/>
</dbReference>
<dbReference type="Gene3D" id="1.20.1560.10">
    <property type="entry name" value="ABC transporter type 1, transmembrane domain"/>
    <property type="match status" value="1"/>
</dbReference>
<evidence type="ECO:0000313" key="12">
    <source>
        <dbReference type="Proteomes" id="UP000358366"/>
    </source>
</evidence>
<comment type="subcellular location">
    <subcellularLocation>
        <location evidence="1">Cell membrane</location>
        <topology evidence="1">Multi-pass membrane protein</topology>
    </subcellularLocation>
</comment>
<dbReference type="EC" id="3.6.3.-" evidence="11"/>
<dbReference type="InterPro" id="IPR011527">
    <property type="entry name" value="ABC1_TM_dom"/>
</dbReference>
<dbReference type="GO" id="GO:0005886">
    <property type="term" value="C:plasma membrane"/>
    <property type="evidence" value="ECO:0007669"/>
    <property type="project" value="UniProtKB-SubCell"/>
</dbReference>
<keyword evidence="6 8" id="KW-1133">Transmembrane helix</keyword>
<dbReference type="Gene3D" id="3.40.50.300">
    <property type="entry name" value="P-loop containing nucleotide triphosphate hydrolases"/>
    <property type="match status" value="1"/>
</dbReference>
<feature type="domain" description="ABC transporter" evidence="9">
    <location>
        <begin position="380"/>
        <end position="615"/>
    </location>
</feature>
<accession>A0A564ULB5</accession>
<sequence>MEWQKQLNDFIIIGELENANPPIIAKGALLMDKQKNGELSRMFSYAGNYHVLTILGCVLSGISTIFSMLPFVCIWLVIRDLIQAFAAGDISRATESTRYAWIAVVFAAASILIYFIALNCTHLAAFRTATNMRKTAIHHIVTLPLGYFSQNASGQLRKIIDDNAGLTEGFLAHQLPDLTGAAVMPVAVIVLIFLFDWRLGICCLIPMGISVIFLKQMMGGDNAQFMGKYMTALETMNKEAVEYIRGIPVVKVFQQTIYSFKNFHAAIEEYEKFASGYALKCRIPLTGFTVTLNGTFVLLIPVVMFILSGISGQAAYENVVLDFLFYSLFTPVCATMMNRIMFASEQLMAAKSAVSRVDEILQEKPLKEPEHPMIPADASVVFSDVSFSYPGAKEKALDHISFVVPAGKTVALVGASGSGKSTAASLIPRFYDVQSGSVTIGGVDVRNIEKRELMKRVAFVFQNTRLFKDTLLNNIKAARPDATREEVMKAANEAQCKDIIDRLPDGLDTLVGTGGTYLSGGENQRIALARAILKDAPIIVLDEATAFADAENEHQIQLAFERLTQNKTVLMIAHRLSTIQDADLILVFKDGQIAERGTHEELLNLNGIYSSMWKDYQTSIAWKVGKEGEQHD</sequence>
<feature type="transmembrane region" description="Helical" evidence="8">
    <location>
        <begin position="323"/>
        <end position="342"/>
    </location>
</feature>
<evidence type="ECO:0000313" key="11">
    <source>
        <dbReference type="EMBL" id="VUX20278.1"/>
    </source>
</evidence>
<dbReference type="InterPro" id="IPR036640">
    <property type="entry name" value="ABC1_TM_sf"/>
</dbReference>
<dbReference type="InterPro" id="IPR003439">
    <property type="entry name" value="ABC_transporter-like_ATP-bd"/>
</dbReference>
<dbReference type="PROSITE" id="PS50893">
    <property type="entry name" value="ABC_TRANSPORTER_2"/>
    <property type="match status" value="1"/>
</dbReference>
<proteinExistence type="predicted"/>
<keyword evidence="4" id="KW-0547">Nucleotide-binding</keyword>
<keyword evidence="3 8" id="KW-0812">Transmembrane</keyword>
<organism evidence="11 12">
    <name type="scientific">Dorea formicigenerans</name>
    <dbReference type="NCBI Taxonomy" id="39486"/>
    <lineage>
        <taxon>Bacteria</taxon>
        <taxon>Bacillati</taxon>
        <taxon>Bacillota</taxon>
        <taxon>Clostridia</taxon>
        <taxon>Lachnospirales</taxon>
        <taxon>Lachnospiraceae</taxon>
        <taxon>Dorea</taxon>
    </lineage>
</organism>
<reference evidence="11 12" key="1">
    <citation type="submission" date="2019-07" db="EMBL/GenBank/DDBJ databases">
        <authorList>
            <person name="Hibberd C M."/>
            <person name="Gehrig L. J."/>
            <person name="Chang H.-W."/>
            <person name="Venkatesh S."/>
        </authorList>
    </citation>
    <scope>NUCLEOTIDE SEQUENCE [LARGE SCALE GENOMIC DNA]</scope>
    <source>
        <strain evidence="11">Dorea_formicigenerans_SSTS_Bg7063</strain>
    </source>
</reference>
<evidence type="ECO:0000259" key="9">
    <source>
        <dbReference type="PROSITE" id="PS50893"/>
    </source>
</evidence>
<evidence type="ECO:0000256" key="7">
    <source>
        <dbReference type="ARBA" id="ARBA00023136"/>
    </source>
</evidence>
<dbReference type="SUPFAM" id="SSF90123">
    <property type="entry name" value="ABC transporter transmembrane region"/>
    <property type="match status" value="1"/>
</dbReference>
<feature type="transmembrane region" description="Helical" evidence="8">
    <location>
        <begin position="49"/>
        <end position="78"/>
    </location>
</feature>
<dbReference type="PANTHER" id="PTHR43394">
    <property type="entry name" value="ATP-DEPENDENT PERMEASE MDL1, MITOCHONDRIAL"/>
    <property type="match status" value="1"/>
</dbReference>
<dbReference type="GO" id="GO:0005524">
    <property type="term" value="F:ATP binding"/>
    <property type="evidence" value="ECO:0007669"/>
    <property type="project" value="UniProtKB-KW"/>
</dbReference>
<gene>
    <name evidence="11" type="primary">irtA_3</name>
    <name evidence="11" type="ORF">DFSSTS7063_02780</name>
</gene>
<evidence type="ECO:0000259" key="10">
    <source>
        <dbReference type="PROSITE" id="PS50929"/>
    </source>
</evidence>
<keyword evidence="11" id="KW-0378">Hydrolase</keyword>
<evidence type="ECO:0000256" key="3">
    <source>
        <dbReference type="ARBA" id="ARBA00022692"/>
    </source>
</evidence>
<evidence type="ECO:0000256" key="2">
    <source>
        <dbReference type="ARBA" id="ARBA00022448"/>
    </source>
</evidence>
<dbReference type="InterPro" id="IPR039421">
    <property type="entry name" value="Type_1_exporter"/>
</dbReference>